<dbReference type="InterPro" id="IPR050327">
    <property type="entry name" value="Proton-linked_MCT"/>
</dbReference>
<organism evidence="4 5">
    <name type="scientific">Phanerochaete sordida</name>
    <dbReference type="NCBI Taxonomy" id="48140"/>
    <lineage>
        <taxon>Eukaryota</taxon>
        <taxon>Fungi</taxon>
        <taxon>Dikarya</taxon>
        <taxon>Basidiomycota</taxon>
        <taxon>Agaricomycotina</taxon>
        <taxon>Agaricomycetes</taxon>
        <taxon>Polyporales</taxon>
        <taxon>Phanerochaetaceae</taxon>
        <taxon>Phanerochaete</taxon>
    </lineage>
</organism>
<feature type="transmembrane region" description="Helical" evidence="3">
    <location>
        <begin position="186"/>
        <end position="206"/>
    </location>
</feature>
<feature type="transmembrane region" description="Helical" evidence="3">
    <location>
        <begin position="448"/>
        <end position="472"/>
    </location>
</feature>
<feature type="transmembrane region" description="Helical" evidence="3">
    <location>
        <begin position="337"/>
        <end position="357"/>
    </location>
</feature>
<dbReference type="Pfam" id="PF07690">
    <property type="entry name" value="MFS_1"/>
    <property type="match status" value="1"/>
</dbReference>
<keyword evidence="3" id="KW-0812">Transmembrane</keyword>
<comment type="similarity">
    <text evidence="2">Belongs to the major facilitator superfamily. Monocarboxylate porter (TC 2.A.1.13) family.</text>
</comment>
<dbReference type="InterPro" id="IPR011701">
    <property type="entry name" value="MFS"/>
</dbReference>
<dbReference type="GO" id="GO:0016020">
    <property type="term" value="C:membrane"/>
    <property type="evidence" value="ECO:0007669"/>
    <property type="project" value="UniProtKB-SubCell"/>
</dbReference>
<feature type="transmembrane region" description="Helical" evidence="3">
    <location>
        <begin position="218"/>
        <end position="237"/>
    </location>
</feature>
<feature type="transmembrane region" description="Helical" evidence="3">
    <location>
        <begin position="275"/>
        <end position="296"/>
    </location>
</feature>
<accession>A0A9P3GQ57</accession>
<comment type="caution">
    <text evidence="4">The sequence shown here is derived from an EMBL/GenBank/DDBJ whole genome shotgun (WGS) entry which is preliminary data.</text>
</comment>
<protein>
    <submittedName>
        <fullName evidence="4">MFS general substrate transporter</fullName>
    </submittedName>
</protein>
<feature type="transmembrane region" description="Helical" evidence="3">
    <location>
        <begin position="308"/>
        <end position="330"/>
    </location>
</feature>
<feature type="transmembrane region" description="Helical" evidence="3">
    <location>
        <begin position="396"/>
        <end position="416"/>
    </location>
</feature>
<evidence type="ECO:0000313" key="5">
    <source>
        <dbReference type="Proteomes" id="UP000703269"/>
    </source>
</evidence>
<keyword evidence="3" id="KW-0472">Membrane</keyword>
<keyword evidence="3" id="KW-1133">Transmembrane helix</keyword>
<dbReference type="GO" id="GO:0022857">
    <property type="term" value="F:transmembrane transporter activity"/>
    <property type="evidence" value="ECO:0007669"/>
    <property type="project" value="InterPro"/>
</dbReference>
<comment type="subcellular location">
    <subcellularLocation>
        <location evidence="1">Membrane</location>
        <topology evidence="1">Multi-pass membrane protein</topology>
    </subcellularLocation>
</comment>
<evidence type="ECO:0000313" key="4">
    <source>
        <dbReference type="EMBL" id="GJE97515.1"/>
    </source>
</evidence>
<dbReference type="EMBL" id="BPQB01000073">
    <property type="protein sequence ID" value="GJE97515.1"/>
    <property type="molecule type" value="Genomic_DNA"/>
</dbReference>
<dbReference type="Gene3D" id="1.20.1250.20">
    <property type="entry name" value="MFS general substrate transporter like domains"/>
    <property type="match status" value="2"/>
</dbReference>
<sequence length="485" mass="51601">MHTKAHDLAKVRDAISKDSLPDKVADDLERHLDTLPELVFKPVLPPVDRGFAAWSTLAASCLMGLFVFGFPNSAGVLLAAFLEDEIYSSQPNAETILPLIGTLCTGILYCSGIVIHPTIRCWPRLRKVYVWTGTLLCFTSLLAASFTTNIMMLLALEGVMFGLGAAFVYCPLIWYMSEWFVARRGLANGILFGADNAGGVLFPLIMPPLIARLGIAQTTRVYALALAVCLLPAAWVMKARTPAQSSNCATKEAKEMKKAGKSEEKTRAWLRDRRFWFFAIMNTLQGLAHFVPTTWLPTFAASLGLTPSHAALALTLANGGMTLGGLAAGWASDRASVWALALGSLVLSCAATVLLWGVASVSLAGVLACGAVYGVCAGAWSSLWSGFVRPVAADDAALATTIFSVLFLGRGFGMLVSTPVTTALQQATLDILPAGAPRLGFTVDGGQYLGVIVYASVCFAAGATLTVVGWALDRRERSKKQVGKV</sequence>
<feature type="transmembrane region" description="Helical" evidence="3">
    <location>
        <begin position="51"/>
        <end position="70"/>
    </location>
</feature>
<dbReference type="SUPFAM" id="SSF103473">
    <property type="entry name" value="MFS general substrate transporter"/>
    <property type="match status" value="1"/>
</dbReference>
<feature type="transmembrane region" description="Helical" evidence="3">
    <location>
        <begin position="128"/>
        <end position="146"/>
    </location>
</feature>
<proteinExistence type="inferred from homology"/>
<dbReference type="Proteomes" id="UP000703269">
    <property type="component" value="Unassembled WGS sequence"/>
</dbReference>
<dbReference type="AlphaFoldDB" id="A0A9P3GQ57"/>
<evidence type="ECO:0000256" key="3">
    <source>
        <dbReference type="SAM" id="Phobius"/>
    </source>
</evidence>
<feature type="transmembrane region" description="Helical" evidence="3">
    <location>
        <begin position="363"/>
        <end position="384"/>
    </location>
</feature>
<dbReference type="PANTHER" id="PTHR11360">
    <property type="entry name" value="MONOCARBOXYLATE TRANSPORTER"/>
    <property type="match status" value="1"/>
</dbReference>
<dbReference type="OrthoDB" id="2213137at2759"/>
<feature type="transmembrane region" description="Helical" evidence="3">
    <location>
        <begin position="96"/>
        <end position="116"/>
    </location>
</feature>
<evidence type="ECO:0000256" key="2">
    <source>
        <dbReference type="ARBA" id="ARBA00006727"/>
    </source>
</evidence>
<keyword evidence="5" id="KW-1185">Reference proteome</keyword>
<dbReference type="PANTHER" id="PTHR11360:SF287">
    <property type="entry name" value="MFS MONOCARBOXYLATE TRANSPORTER"/>
    <property type="match status" value="1"/>
</dbReference>
<evidence type="ECO:0000256" key="1">
    <source>
        <dbReference type="ARBA" id="ARBA00004141"/>
    </source>
</evidence>
<gene>
    <name evidence="4" type="ORF">PsYK624_137360</name>
</gene>
<reference evidence="4 5" key="1">
    <citation type="submission" date="2021-08" db="EMBL/GenBank/DDBJ databases">
        <title>Draft Genome Sequence of Phanerochaete sordida strain YK-624.</title>
        <authorList>
            <person name="Mori T."/>
            <person name="Dohra H."/>
            <person name="Suzuki T."/>
            <person name="Kawagishi H."/>
            <person name="Hirai H."/>
        </authorList>
    </citation>
    <scope>NUCLEOTIDE SEQUENCE [LARGE SCALE GENOMIC DNA]</scope>
    <source>
        <strain evidence="4 5">YK-624</strain>
    </source>
</reference>
<feature type="transmembrane region" description="Helical" evidence="3">
    <location>
        <begin position="152"/>
        <end position="174"/>
    </location>
</feature>
<name>A0A9P3GQ57_9APHY</name>
<dbReference type="InterPro" id="IPR036259">
    <property type="entry name" value="MFS_trans_sf"/>
</dbReference>